<gene>
    <name evidence="2" type="ORF">APY94_07805</name>
</gene>
<reference evidence="2 3" key="1">
    <citation type="submission" date="2015-10" db="EMBL/GenBank/DDBJ databases">
        <title>Draft genome sequence of Thermococcus celericrescens strain DSM 17994.</title>
        <authorList>
            <person name="Hong S.-J."/>
            <person name="Park C.-E."/>
            <person name="Shin J.-H."/>
        </authorList>
    </citation>
    <scope>NUCLEOTIDE SEQUENCE [LARGE SCALE GENOMIC DNA]</scope>
    <source>
        <strain evidence="2 3">DSM 17994</strain>
    </source>
</reference>
<protein>
    <recommendedName>
        <fullName evidence="4">Peptidase</fullName>
    </recommendedName>
</protein>
<name>A0A100XX48_9EURY</name>
<keyword evidence="1" id="KW-0812">Transmembrane</keyword>
<keyword evidence="1" id="KW-1133">Transmembrane helix</keyword>
<feature type="transmembrane region" description="Helical" evidence="1">
    <location>
        <begin position="249"/>
        <end position="268"/>
    </location>
</feature>
<proteinExistence type="predicted"/>
<feature type="transmembrane region" description="Helical" evidence="1">
    <location>
        <begin position="31"/>
        <end position="50"/>
    </location>
</feature>
<feature type="transmembrane region" description="Helical" evidence="1">
    <location>
        <begin position="70"/>
        <end position="89"/>
    </location>
</feature>
<dbReference type="Proteomes" id="UP000053462">
    <property type="component" value="Unassembled WGS sequence"/>
</dbReference>
<comment type="caution">
    <text evidence="2">The sequence shown here is derived from an EMBL/GenBank/DDBJ whole genome shotgun (WGS) entry which is preliminary data.</text>
</comment>
<keyword evidence="1" id="KW-0472">Membrane</keyword>
<sequence>MLAGFAVTVISAVIGFGVSLLVWKGDGYRASVYGMFTSLTLTIVWMFYFATINPLRGEMVAGETASGRGIGLALLFAVYLSYLIAYLLVRNAGLTLHRAASWENNVRKMSLFVSLVSVGLYPRLLGVYASLYLIIGAWLLKNREEYIMNMTNAERLDPGWIRGFLKKYGVDVEDVYGIKDCFTALLTGRRLFIGERLLEFEPDETKVMVLGAAYVESRRIAVRQLILGLLVFLISGMVVADIGDWTLKLAGAAFLTLLSWGVDLAYIIQVRTATDRFVAEELGKETLQRTLKRVTELAKRRKGKDEFMALANVEKRMKKV</sequence>
<evidence type="ECO:0008006" key="4">
    <source>
        <dbReference type="Google" id="ProtNLM"/>
    </source>
</evidence>
<dbReference type="AlphaFoldDB" id="A0A100XX48"/>
<feature type="transmembrane region" description="Helical" evidence="1">
    <location>
        <begin position="225"/>
        <end position="243"/>
    </location>
</feature>
<evidence type="ECO:0000313" key="2">
    <source>
        <dbReference type="EMBL" id="KUH32942.1"/>
    </source>
</evidence>
<organism evidence="2 3">
    <name type="scientific">Thermococcus celericrescens</name>
    <dbReference type="NCBI Taxonomy" id="227598"/>
    <lineage>
        <taxon>Archaea</taxon>
        <taxon>Methanobacteriati</taxon>
        <taxon>Methanobacteriota</taxon>
        <taxon>Thermococci</taxon>
        <taxon>Thermococcales</taxon>
        <taxon>Thermococcaceae</taxon>
        <taxon>Thermococcus</taxon>
    </lineage>
</organism>
<dbReference type="RefSeq" id="WP_058939099.1">
    <property type="nucleotide sequence ID" value="NZ_LLYW01000027.1"/>
</dbReference>
<dbReference type="EMBL" id="LLYW01000027">
    <property type="protein sequence ID" value="KUH32942.1"/>
    <property type="molecule type" value="Genomic_DNA"/>
</dbReference>
<evidence type="ECO:0000256" key="1">
    <source>
        <dbReference type="SAM" id="Phobius"/>
    </source>
</evidence>
<evidence type="ECO:0000313" key="3">
    <source>
        <dbReference type="Proteomes" id="UP000053462"/>
    </source>
</evidence>
<keyword evidence="3" id="KW-1185">Reference proteome</keyword>
<dbReference type="OrthoDB" id="95511at2157"/>
<accession>A0A100XX48</accession>